<feature type="domain" description="HD-GYP" evidence="3">
    <location>
        <begin position="139"/>
        <end position="335"/>
    </location>
</feature>
<dbReference type="InterPro" id="IPR006674">
    <property type="entry name" value="HD_domain"/>
</dbReference>
<feature type="region of interest" description="Disordered" evidence="1">
    <location>
        <begin position="57"/>
        <end position="89"/>
    </location>
</feature>
<gene>
    <name evidence="4" type="ORF">SAMN05192586_11026</name>
</gene>
<proteinExistence type="predicted"/>
<evidence type="ECO:0000259" key="2">
    <source>
        <dbReference type="PROSITE" id="PS51831"/>
    </source>
</evidence>
<keyword evidence="5" id="KW-1185">Reference proteome</keyword>
<reference evidence="5" key="1">
    <citation type="submission" date="2016-10" db="EMBL/GenBank/DDBJ databases">
        <authorList>
            <person name="Varghese N."/>
            <person name="Submissions S."/>
        </authorList>
    </citation>
    <scope>NUCLEOTIDE SEQUENCE [LARGE SCALE GENOMIC DNA]</scope>
    <source>
        <strain evidence="5">KHC7</strain>
    </source>
</reference>
<dbReference type="InterPro" id="IPR021812">
    <property type="entry name" value="DUF3391"/>
</dbReference>
<dbReference type="RefSeq" id="WP_092153817.1">
    <property type="nucleotide sequence ID" value="NZ_FNBX01000010.1"/>
</dbReference>
<feature type="domain" description="HD" evidence="2">
    <location>
        <begin position="161"/>
        <end position="284"/>
    </location>
</feature>
<dbReference type="PROSITE" id="PS51832">
    <property type="entry name" value="HD_GYP"/>
    <property type="match status" value="1"/>
</dbReference>
<evidence type="ECO:0000259" key="3">
    <source>
        <dbReference type="PROSITE" id="PS51832"/>
    </source>
</evidence>
<dbReference type="PANTHER" id="PTHR43155">
    <property type="entry name" value="CYCLIC DI-GMP PHOSPHODIESTERASE PA4108-RELATED"/>
    <property type="match status" value="1"/>
</dbReference>
<evidence type="ECO:0000313" key="4">
    <source>
        <dbReference type="EMBL" id="SDF66694.1"/>
    </source>
</evidence>
<dbReference type="PROSITE" id="PS51831">
    <property type="entry name" value="HD"/>
    <property type="match status" value="1"/>
</dbReference>
<dbReference type="CDD" id="cd00077">
    <property type="entry name" value="HDc"/>
    <property type="match status" value="1"/>
</dbReference>
<name>A0A1G7MY62_9BACT</name>
<dbReference type="Gene3D" id="1.10.3210.10">
    <property type="entry name" value="Hypothetical protein af1432"/>
    <property type="match status" value="1"/>
</dbReference>
<dbReference type="InterPro" id="IPR037522">
    <property type="entry name" value="HD_GYP_dom"/>
</dbReference>
<evidence type="ECO:0000313" key="5">
    <source>
        <dbReference type="Proteomes" id="UP000199355"/>
    </source>
</evidence>
<dbReference type="Proteomes" id="UP000199355">
    <property type="component" value="Unassembled WGS sequence"/>
</dbReference>
<dbReference type="InterPro" id="IPR003607">
    <property type="entry name" value="HD/PDEase_dom"/>
</dbReference>
<dbReference type="SUPFAM" id="SSF109604">
    <property type="entry name" value="HD-domain/PDEase-like"/>
    <property type="match status" value="1"/>
</dbReference>
<dbReference type="AlphaFoldDB" id="A0A1G7MY62"/>
<organism evidence="4 5">
    <name type="scientific">Desulfovibrio legallii</name>
    <dbReference type="NCBI Taxonomy" id="571438"/>
    <lineage>
        <taxon>Bacteria</taxon>
        <taxon>Pseudomonadati</taxon>
        <taxon>Thermodesulfobacteriota</taxon>
        <taxon>Desulfovibrionia</taxon>
        <taxon>Desulfovibrionales</taxon>
        <taxon>Desulfovibrionaceae</taxon>
        <taxon>Desulfovibrio</taxon>
    </lineage>
</organism>
<dbReference type="EMBL" id="FNBX01000010">
    <property type="protein sequence ID" value="SDF66694.1"/>
    <property type="molecule type" value="Genomic_DNA"/>
</dbReference>
<dbReference type="PANTHER" id="PTHR43155:SF2">
    <property type="entry name" value="CYCLIC DI-GMP PHOSPHODIESTERASE PA4108"/>
    <property type="match status" value="1"/>
</dbReference>
<dbReference type="Pfam" id="PF11871">
    <property type="entry name" value="DUF3391"/>
    <property type="match status" value="1"/>
</dbReference>
<dbReference type="Pfam" id="PF13487">
    <property type="entry name" value="HD_5"/>
    <property type="match status" value="1"/>
</dbReference>
<dbReference type="SMART" id="SM00471">
    <property type="entry name" value="HDc"/>
    <property type="match status" value="1"/>
</dbReference>
<protein>
    <submittedName>
        <fullName evidence="4">HD-GYP domain, c-di-GMP phosphodiesterase class II (Or its inactivated variant)</fullName>
    </submittedName>
</protein>
<accession>A0A1G7MY62</accession>
<sequence>MAACKIPVAELQPGMYVVDTGLPWTKAPLLYAEEGPIASRQEVERIVAQGYSEAFHDPERFSPPMPQKGAPPLETATQVPDEAPPAPETWGRRVSFEEELTQARKIYASSFDYVKGFMRSPYAPLDVATSEPYVEAIIGSLDRNADALISLSKLCATDAYTFTHSVNVTIFAVAYARFLGLDGALLQAVGVGGLFHDLGKALIPQEILNAPRRLDFREMQIMQTHVLRGYEKISQLDGIAQESLQGVLQHHEKHNGTGYPYGLAGKRITPYGRILSLSDVYDALTSFRVYKKAVPAHQALGIMYTMRNKSWAPGAVERFIKLMGVFPVGSPVELNDGRRGVVCRANASFPTRPQVVLVQDIQGRRLPPETVDLAKSRGLEVLRTLAPEESAAFDIQGLLRQARPG</sequence>
<evidence type="ECO:0000256" key="1">
    <source>
        <dbReference type="SAM" id="MobiDB-lite"/>
    </source>
</evidence>
<dbReference type="OrthoDB" id="9802066at2"/>
<dbReference type="STRING" id="571438.SAMN05192586_11026"/>